<keyword evidence="2" id="KW-1003">Cell membrane</keyword>
<evidence type="ECO:0000259" key="7">
    <source>
        <dbReference type="Pfam" id="PF04024"/>
    </source>
</evidence>
<organism evidence="8 9">
    <name type="scientific">Runella rosea</name>
    <dbReference type="NCBI Taxonomy" id="2259595"/>
    <lineage>
        <taxon>Bacteria</taxon>
        <taxon>Pseudomonadati</taxon>
        <taxon>Bacteroidota</taxon>
        <taxon>Cytophagia</taxon>
        <taxon>Cytophagales</taxon>
        <taxon>Spirosomataceae</taxon>
        <taxon>Runella</taxon>
    </lineage>
</organism>
<keyword evidence="4 6" id="KW-1133">Transmembrane helix</keyword>
<keyword evidence="3 6" id="KW-0812">Transmembrane</keyword>
<dbReference type="Pfam" id="PF04024">
    <property type="entry name" value="PspC"/>
    <property type="match status" value="1"/>
</dbReference>
<evidence type="ECO:0000256" key="6">
    <source>
        <dbReference type="SAM" id="Phobius"/>
    </source>
</evidence>
<name>A0A344THZ4_9BACT</name>
<evidence type="ECO:0000313" key="8">
    <source>
        <dbReference type="EMBL" id="AXE18265.1"/>
    </source>
</evidence>
<keyword evidence="5 6" id="KW-0472">Membrane</keyword>
<dbReference type="RefSeq" id="WP_114067049.1">
    <property type="nucleotide sequence ID" value="NZ_CP030850.1"/>
</dbReference>
<keyword evidence="9" id="KW-1185">Reference proteome</keyword>
<evidence type="ECO:0000256" key="4">
    <source>
        <dbReference type="ARBA" id="ARBA00022989"/>
    </source>
</evidence>
<evidence type="ECO:0000256" key="2">
    <source>
        <dbReference type="ARBA" id="ARBA00022475"/>
    </source>
</evidence>
<dbReference type="PANTHER" id="PTHR33885:SF3">
    <property type="entry name" value="PHAGE SHOCK PROTEIN C"/>
    <property type="match status" value="1"/>
</dbReference>
<evidence type="ECO:0000256" key="1">
    <source>
        <dbReference type="ARBA" id="ARBA00004162"/>
    </source>
</evidence>
<comment type="subcellular location">
    <subcellularLocation>
        <location evidence="1">Cell membrane</location>
        <topology evidence="1">Single-pass membrane protein</topology>
    </subcellularLocation>
</comment>
<sequence length="75" mass="8357">METNRLYRITNQSVIGGVAAGMAHHFGIDRALVRILFVLAFFFTAGFPTVMIYIILWAVLPTAIKESTDTSVIRI</sequence>
<dbReference type="PANTHER" id="PTHR33885">
    <property type="entry name" value="PHAGE SHOCK PROTEIN C"/>
    <property type="match status" value="1"/>
</dbReference>
<dbReference type="Proteomes" id="UP000251993">
    <property type="component" value="Chromosome"/>
</dbReference>
<dbReference type="InterPro" id="IPR052027">
    <property type="entry name" value="PspC"/>
</dbReference>
<reference evidence="8 9" key="1">
    <citation type="submission" date="2018-07" db="EMBL/GenBank/DDBJ databases">
        <title>Genome sequencing of Runella.</title>
        <authorList>
            <person name="Baek M.-G."/>
            <person name="Yi H."/>
        </authorList>
    </citation>
    <scope>NUCLEOTIDE SEQUENCE [LARGE SCALE GENOMIC DNA]</scope>
    <source>
        <strain evidence="8 9">HYN0085</strain>
    </source>
</reference>
<dbReference type="GO" id="GO:0005886">
    <property type="term" value="C:plasma membrane"/>
    <property type="evidence" value="ECO:0007669"/>
    <property type="project" value="UniProtKB-SubCell"/>
</dbReference>
<dbReference type="OrthoDB" id="5772680at2"/>
<accession>A0A344THZ4</accession>
<evidence type="ECO:0000313" key="9">
    <source>
        <dbReference type="Proteomes" id="UP000251993"/>
    </source>
</evidence>
<protein>
    <recommendedName>
        <fullName evidence="7">Phage shock protein PspC N-terminal domain-containing protein</fullName>
    </recommendedName>
</protein>
<dbReference type="KEGG" id="run:DR864_11175"/>
<dbReference type="InterPro" id="IPR007168">
    <property type="entry name" value="Phageshock_PspC_N"/>
</dbReference>
<feature type="domain" description="Phage shock protein PspC N-terminal" evidence="7">
    <location>
        <begin position="5"/>
        <end position="62"/>
    </location>
</feature>
<evidence type="ECO:0000256" key="5">
    <source>
        <dbReference type="ARBA" id="ARBA00023136"/>
    </source>
</evidence>
<evidence type="ECO:0000256" key="3">
    <source>
        <dbReference type="ARBA" id="ARBA00022692"/>
    </source>
</evidence>
<dbReference type="EMBL" id="CP030850">
    <property type="protein sequence ID" value="AXE18265.1"/>
    <property type="molecule type" value="Genomic_DNA"/>
</dbReference>
<dbReference type="AlphaFoldDB" id="A0A344THZ4"/>
<gene>
    <name evidence="8" type="ORF">DR864_11175</name>
</gene>
<proteinExistence type="predicted"/>
<feature type="transmembrane region" description="Helical" evidence="6">
    <location>
        <begin position="35"/>
        <end position="60"/>
    </location>
</feature>